<keyword evidence="3" id="KW-1185">Reference proteome</keyword>
<feature type="compositionally biased region" description="Low complexity" evidence="1">
    <location>
        <begin position="18"/>
        <end position="29"/>
    </location>
</feature>
<organism evidence="2 3">
    <name type="scientific">Elysia crispata</name>
    <name type="common">lettuce slug</name>
    <dbReference type="NCBI Taxonomy" id="231223"/>
    <lineage>
        <taxon>Eukaryota</taxon>
        <taxon>Metazoa</taxon>
        <taxon>Spiralia</taxon>
        <taxon>Lophotrochozoa</taxon>
        <taxon>Mollusca</taxon>
        <taxon>Gastropoda</taxon>
        <taxon>Heterobranchia</taxon>
        <taxon>Euthyneura</taxon>
        <taxon>Panpulmonata</taxon>
        <taxon>Sacoglossa</taxon>
        <taxon>Placobranchoidea</taxon>
        <taxon>Plakobranchidae</taxon>
        <taxon>Elysia</taxon>
    </lineage>
</organism>
<proteinExistence type="predicted"/>
<dbReference type="AlphaFoldDB" id="A0AAE1DAX1"/>
<feature type="region of interest" description="Disordered" evidence="1">
    <location>
        <begin position="18"/>
        <end position="43"/>
    </location>
</feature>
<gene>
    <name evidence="2" type="ORF">RRG08_035852</name>
</gene>
<comment type="caution">
    <text evidence="2">The sequence shown here is derived from an EMBL/GenBank/DDBJ whole genome shotgun (WGS) entry which is preliminary data.</text>
</comment>
<sequence length="135" mass="14986">MSLSVHDSPRVRFSLNHAGSNSSASSFSHWLPSDGPDGRRDKTIWRPHKALQKARLIDRRLIGSSVCQHFSPIHSPLSSSSHIILYSSSLNDQANPLAPVFTNEIVIELELGLRVLRLDCSPISVRSLKRPSTTH</sequence>
<evidence type="ECO:0000313" key="3">
    <source>
        <dbReference type="Proteomes" id="UP001283361"/>
    </source>
</evidence>
<dbReference type="EMBL" id="JAWDGP010004592">
    <property type="protein sequence ID" value="KAK3763170.1"/>
    <property type="molecule type" value="Genomic_DNA"/>
</dbReference>
<dbReference type="Proteomes" id="UP001283361">
    <property type="component" value="Unassembled WGS sequence"/>
</dbReference>
<protein>
    <submittedName>
        <fullName evidence="2">Uncharacterized protein</fullName>
    </submittedName>
</protein>
<evidence type="ECO:0000256" key="1">
    <source>
        <dbReference type="SAM" id="MobiDB-lite"/>
    </source>
</evidence>
<reference evidence="2" key="1">
    <citation type="journal article" date="2023" name="G3 (Bethesda)">
        <title>A reference genome for the long-term kleptoplast-retaining sea slug Elysia crispata morphotype clarki.</title>
        <authorList>
            <person name="Eastman K.E."/>
            <person name="Pendleton A.L."/>
            <person name="Shaikh M.A."/>
            <person name="Suttiyut T."/>
            <person name="Ogas R."/>
            <person name="Tomko P."/>
            <person name="Gavelis G."/>
            <person name="Widhalm J.R."/>
            <person name="Wisecaver J.H."/>
        </authorList>
    </citation>
    <scope>NUCLEOTIDE SEQUENCE</scope>
    <source>
        <strain evidence="2">ECLA1</strain>
    </source>
</reference>
<accession>A0AAE1DAX1</accession>
<name>A0AAE1DAX1_9GAST</name>
<evidence type="ECO:0000313" key="2">
    <source>
        <dbReference type="EMBL" id="KAK3763170.1"/>
    </source>
</evidence>